<comment type="subcellular location">
    <subcellularLocation>
        <location evidence="1">Cell membrane</location>
        <topology evidence="1">Multi-pass membrane protein</topology>
    </subcellularLocation>
</comment>
<dbReference type="Gene3D" id="1.20.81.30">
    <property type="entry name" value="Type II secretion system (T2SS), domain F"/>
    <property type="match status" value="1"/>
</dbReference>
<dbReference type="Proteomes" id="UP000662111">
    <property type="component" value="Unassembled WGS sequence"/>
</dbReference>
<evidence type="ECO:0000256" key="4">
    <source>
        <dbReference type="ARBA" id="ARBA00022989"/>
    </source>
</evidence>
<dbReference type="Pfam" id="PF00482">
    <property type="entry name" value="T2SSF"/>
    <property type="match status" value="1"/>
</dbReference>
<dbReference type="InterPro" id="IPR042094">
    <property type="entry name" value="T2SS_GspF_sf"/>
</dbReference>
<protein>
    <recommendedName>
        <fullName evidence="7">Type II secretion system protein GspF domain-containing protein</fullName>
    </recommendedName>
</protein>
<dbReference type="PANTHER" id="PTHR35007:SF1">
    <property type="entry name" value="PILUS ASSEMBLY PROTEIN"/>
    <property type="match status" value="1"/>
</dbReference>
<proteinExistence type="predicted"/>
<evidence type="ECO:0000313" key="9">
    <source>
        <dbReference type="Proteomes" id="UP000662111"/>
    </source>
</evidence>
<sequence>MSAMSSPLVQMAVLALLLAGGSAVWAMVPSRSVPLYRRRHGVQSVGFLGRSAEKSTAAIAGVLNRRGQSERFANKLDRAGIRQDPADFLLLVGAGIIACFAAGAVIGGIFGGVLMAFVGAVGAYFYVALKADRRKSDFADQLDDLLQLLASNLRAGHSVQQAMVSVAAELDEPGATEVTRIVNQVRVGRDLGEAVEAAAERMDSDDFRWVAQAIAIHRQVGGNLAEVLDGVSGTIRERGQIRRQVKALAAEGKMSAIILLALPFVVLLALMVLNPTYIGSLTSHVLGYILIATGAVLMTIGALWLRKAIEVKF</sequence>
<evidence type="ECO:0000256" key="5">
    <source>
        <dbReference type="ARBA" id="ARBA00023136"/>
    </source>
</evidence>
<keyword evidence="5 6" id="KW-0472">Membrane</keyword>
<keyword evidence="3 6" id="KW-0812">Transmembrane</keyword>
<keyword evidence="9" id="KW-1185">Reference proteome</keyword>
<evidence type="ECO:0000313" key="8">
    <source>
        <dbReference type="EMBL" id="GGK68686.1"/>
    </source>
</evidence>
<evidence type="ECO:0000259" key="7">
    <source>
        <dbReference type="Pfam" id="PF00482"/>
    </source>
</evidence>
<evidence type="ECO:0000256" key="2">
    <source>
        <dbReference type="ARBA" id="ARBA00022475"/>
    </source>
</evidence>
<feature type="domain" description="Type II secretion system protein GspF" evidence="7">
    <location>
        <begin position="146"/>
        <end position="271"/>
    </location>
</feature>
<dbReference type="InterPro" id="IPR018076">
    <property type="entry name" value="T2SS_GspF_dom"/>
</dbReference>
<evidence type="ECO:0000256" key="1">
    <source>
        <dbReference type="ARBA" id="ARBA00004651"/>
    </source>
</evidence>
<gene>
    <name evidence="8" type="ORF">GCM10011509_16380</name>
</gene>
<accession>A0ABQ2FAK4</accession>
<keyword evidence="2" id="KW-1003">Cell membrane</keyword>
<name>A0ABQ2FAK4_9MICO</name>
<feature type="transmembrane region" description="Helical" evidence="6">
    <location>
        <begin position="254"/>
        <end position="273"/>
    </location>
</feature>
<evidence type="ECO:0000256" key="6">
    <source>
        <dbReference type="SAM" id="Phobius"/>
    </source>
</evidence>
<feature type="transmembrane region" description="Helical" evidence="6">
    <location>
        <begin position="285"/>
        <end position="305"/>
    </location>
</feature>
<keyword evidence="4 6" id="KW-1133">Transmembrane helix</keyword>
<dbReference type="EMBL" id="BMLB01000003">
    <property type="protein sequence ID" value="GGK68686.1"/>
    <property type="molecule type" value="Genomic_DNA"/>
</dbReference>
<reference evidence="9" key="1">
    <citation type="journal article" date="2019" name="Int. J. Syst. Evol. Microbiol.">
        <title>The Global Catalogue of Microorganisms (GCM) 10K type strain sequencing project: providing services to taxonomists for standard genome sequencing and annotation.</title>
        <authorList>
            <consortium name="The Broad Institute Genomics Platform"/>
            <consortium name="The Broad Institute Genome Sequencing Center for Infectious Disease"/>
            <person name="Wu L."/>
            <person name="Ma J."/>
        </authorList>
    </citation>
    <scope>NUCLEOTIDE SEQUENCE [LARGE SCALE GENOMIC DNA]</scope>
    <source>
        <strain evidence="9">CGMCC 1.5362</strain>
    </source>
</reference>
<dbReference type="PANTHER" id="PTHR35007">
    <property type="entry name" value="INTEGRAL MEMBRANE PROTEIN-RELATED"/>
    <property type="match status" value="1"/>
</dbReference>
<comment type="caution">
    <text evidence="8">The sequence shown here is derived from an EMBL/GenBank/DDBJ whole genome shotgun (WGS) entry which is preliminary data.</text>
</comment>
<feature type="transmembrane region" description="Helical" evidence="6">
    <location>
        <begin position="94"/>
        <end position="127"/>
    </location>
</feature>
<organism evidence="8 9">
    <name type="scientific">Ornithinimicrobium pekingense</name>
    <dbReference type="NCBI Taxonomy" id="384677"/>
    <lineage>
        <taxon>Bacteria</taxon>
        <taxon>Bacillati</taxon>
        <taxon>Actinomycetota</taxon>
        <taxon>Actinomycetes</taxon>
        <taxon>Micrococcales</taxon>
        <taxon>Ornithinimicrobiaceae</taxon>
        <taxon>Ornithinimicrobium</taxon>
    </lineage>
</organism>
<evidence type="ECO:0000256" key="3">
    <source>
        <dbReference type="ARBA" id="ARBA00022692"/>
    </source>
</evidence>